<dbReference type="Gene3D" id="3.40.462.20">
    <property type="match status" value="1"/>
</dbReference>
<evidence type="ECO:0000313" key="9">
    <source>
        <dbReference type="EMBL" id="KAK1737990.1"/>
    </source>
</evidence>
<dbReference type="InterPro" id="IPR016166">
    <property type="entry name" value="FAD-bd_PCMH"/>
</dbReference>
<keyword evidence="5 9" id="KW-0560">Oxidoreductase</keyword>
<dbReference type="Pfam" id="PF01565">
    <property type="entry name" value="FAD_binding_4"/>
    <property type="match status" value="1"/>
</dbReference>
<dbReference type="GO" id="GO:0016491">
    <property type="term" value="F:oxidoreductase activity"/>
    <property type="evidence" value="ECO:0007669"/>
    <property type="project" value="UniProtKB-KW"/>
</dbReference>
<dbReference type="GO" id="GO:0071949">
    <property type="term" value="F:FAD binding"/>
    <property type="evidence" value="ECO:0007669"/>
    <property type="project" value="InterPro"/>
</dbReference>
<feature type="chain" id="PRO_5042251077" evidence="7">
    <location>
        <begin position="21"/>
        <end position="702"/>
    </location>
</feature>
<dbReference type="InterPro" id="IPR050416">
    <property type="entry name" value="FAD-linked_Oxidoreductase"/>
</dbReference>
<dbReference type="Proteomes" id="UP001224775">
    <property type="component" value="Unassembled WGS sequence"/>
</dbReference>
<organism evidence="9 10">
    <name type="scientific">Skeletonema marinoi</name>
    <dbReference type="NCBI Taxonomy" id="267567"/>
    <lineage>
        <taxon>Eukaryota</taxon>
        <taxon>Sar</taxon>
        <taxon>Stramenopiles</taxon>
        <taxon>Ochrophyta</taxon>
        <taxon>Bacillariophyta</taxon>
        <taxon>Coscinodiscophyceae</taxon>
        <taxon>Thalassiosirophycidae</taxon>
        <taxon>Thalassiosirales</taxon>
        <taxon>Skeletonemataceae</taxon>
        <taxon>Skeletonema</taxon>
        <taxon>Skeletonema marinoi-dohrnii complex</taxon>
    </lineage>
</organism>
<reference evidence="9" key="1">
    <citation type="submission" date="2023-06" db="EMBL/GenBank/DDBJ databases">
        <title>Survivors Of The Sea: Transcriptome response of Skeletonema marinoi to long-term dormancy.</title>
        <authorList>
            <person name="Pinder M.I.M."/>
            <person name="Kourtchenko O."/>
            <person name="Robertson E.K."/>
            <person name="Larsson T."/>
            <person name="Maumus F."/>
            <person name="Osuna-Cruz C.M."/>
            <person name="Vancaester E."/>
            <person name="Stenow R."/>
            <person name="Vandepoele K."/>
            <person name="Ploug H."/>
            <person name="Bruchert V."/>
            <person name="Godhe A."/>
            <person name="Topel M."/>
        </authorList>
    </citation>
    <scope>NUCLEOTIDE SEQUENCE</scope>
    <source>
        <strain evidence="9">R05AC</strain>
    </source>
</reference>
<feature type="signal peptide" evidence="7">
    <location>
        <begin position="1"/>
        <end position="20"/>
    </location>
</feature>
<comment type="cofactor">
    <cofactor evidence="1">
        <name>FAD</name>
        <dbReference type="ChEBI" id="CHEBI:57692"/>
    </cofactor>
</comment>
<dbReference type="InterPro" id="IPR012951">
    <property type="entry name" value="BBE"/>
</dbReference>
<dbReference type="InterPro" id="IPR006094">
    <property type="entry name" value="Oxid_FAD_bind_N"/>
</dbReference>
<keyword evidence="3" id="KW-0285">Flavoprotein</keyword>
<evidence type="ECO:0000256" key="1">
    <source>
        <dbReference type="ARBA" id="ARBA00001974"/>
    </source>
</evidence>
<keyword evidence="4" id="KW-0274">FAD</keyword>
<dbReference type="InterPro" id="IPR006093">
    <property type="entry name" value="Oxy_OxRdtase_FAD_BS"/>
</dbReference>
<evidence type="ECO:0000256" key="5">
    <source>
        <dbReference type="ARBA" id="ARBA00023002"/>
    </source>
</evidence>
<keyword evidence="7" id="KW-0732">Signal</keyword>
<sequence>MNLSSIAIAAFLSSLSSATADTVLGERSTSEDRGIAALKLRGAQEKTAAGSGIEKGRQLKKKQKDACGPETENSCVATTNVRSPSTLVSCLNGTSSFMDTPVTIIEYPDGTDNEFHVNKEVYKLTFPQVDFDDFLEANFNAGIGGPRFPAGIFYAEGQEEVIMAVNCARDAGYKVSPRGRGHSYQGLGSMDGYLVIDLSLMCVPDNFTNTTQNDDHPWLLGGEQKVIGTIKSGSGCTNAVMLAYTAEHFPDDGIYLIGSCPSVGITGYATGGGQGDTTPWVGLGIDDVLSYDIVLYDGTNVTASEKEHSDLYWALRGGGSGFGVITSLTTAVVNTPKPLELEPSSSSSSRFTYVICPYKQTQNEAKKFLERFQDFLVPNLPFDSKKYKDKIRNSSARFGGVGSYSTGGIYLGFIGIFLGSKDEAISTFEKAGLRDPDIFKESESVELEFSSYADVQLFSICNAMSQSNSFWQLWTSATFNVCEDLGIDPDEYCNQKLFGGFGATVHLPNCDPNQASFNLEDVKNVILPAIKAAAIKPQSWFNRPGQQRFAQLSLLEQSYPGGLVFGRLEPDVLLDLANVGVDIFHFAHGAPTVVARDETGYSNREEFTLISFGGAGVNEMEKYEEVASILINKAYGGDSTKLRGFYNYVNPVGTTGGDWRTYYFGDNYERLSEIKAEYDVTNGFGNPVQVEPALSKKAKSGK</sequence>
<dbReference type="Gene3D" id="3.30.465.10">
    <property type="match status" value="2"/>
</dbReference>
<name>A0AAD8Y396_9STRA</name>
<protein>
    <submittedName>
        <fullName evidence="9">FAD-dependent oxidoreductase</fullName>
        <ecNumber evidence="9">1.-.-.-</ecNumber>
    </submittedName>
</protein>
<dbReference type="PROSITE" id="PS51387">
    <property type="entry name" value="FAD_PCMH"/>
    <property type="match status" value="1"/>
</dbReference>
<comment type="caution">
    <text evidence="9">The sequence shown here is derived from an EMBL/GenBank/DDBJ whole genome shotgun (WGS) entry which is preliminary data.</text>
</comment>
<dbReference type="SUPFAM" id="SSF56176">
    <property type="entry name" value="FAD-binding/transporter-associated domain-like"/>
    <property type="match status" value="1"/>
</dbReference>
<proteinExistence type="inferred from homology"/>
<dbReference type="EMBL" id="JATAAI010000022">
    <property type="protein sequence ID" value="KAK1737990.1"/>
    <property type="molecule type" value="Genomic_DNA"/>
</dbReference>
<evidence type="ECO:0000259" key="8">
    <source>
        <dbReference type="PROSITE" id="PS51387"/>
    </source>
</evidence>
<dbReference type="PANTHER" id="PTHR42973">
    <property type="entry name" value="BINDING OXIDOREDUCTASE, PUTATIVE (AFU_ORTHOLOGUE AFUA_1G17690)-RELATED"/>
    <property type="match status" value="1"/>
</dbReference>
<evidence type="ECO:0000256" key="4">
    <source>
        <dbReference type="ARBA" id="ARBA00022827"/>
    </source>
</evidence>
<keyword evidence="10" id="KW-1185">Reference proteome</keyword>
<evidence type="ECO:0000256" key="7">
    <source>
        <dbReference type="SAM" id="SignalP"/>
    </source>
</evidence>
<feature type="domain" description="FAD-binding PCMH-type" evidence="8">
    <location>
        <begin position="145"/>
        <end position="335"/>
    </location>
</feature>
<dbReference type="InterPro" id="IPR016169">
    <property type="entry name" value="FAD-bd_PCMH_sub2"/>
</dbReference>
<evidence type="ECO:0000256" key="6">
    <source>
        <dbReference type="SAM" id="MobiDB-lite"/>
    </source>
</evidence>
<dbReference type="PANTHER" id="PTHR42973:SF39">
    <property type="entry name" value="FAD-BINDING PCMH-TYPE DOMAIN-CONTAINING PROTEIN"/>
    <property type="match status" value="1"/>
</dbReference>
<evidence type="ECO:0000313" key="10">
    <source>
        <dbReference type="Proteomes" id="UP001224775"/>
    </source>
</evidence>
<dbReference type="PROSITE" id="PS00862">
    <property type="entry name" value="OX2_COVAL_FAD"/>
    <property type="match status" value="1"/>
</dbReference>
<evidence type="ECO:0000256" key="3">
    <source>
        <dbReference type="ARBA" id="ARBA00022630"/>
    </source>
</evidence>
<dbReference type="EC" id="1.-.-.-" evidence="9"/>
<comment type="similarity">
    <text evidence="2">Belongs to the oxygen-dependent FAD-linked oxidoreductase family.</text>
</comment>
<evidence type="ECO:0000256" key="2">
    <source>
        <dbReference type="ARBA" id="ARBA00005466"/>
    </source>
</evidence>
<dbReference type="AlphaFoldDB" id="A0AAD8Y396"/>
<gene>
    <name evidence="9" type="ORF">QTG54_011284</name>
</gene>
<accession>A0AAD8Y396</accession>
<feature type="region of interest" description="Disordered" evidence="6">
    <location>
        <begin position="47"/>
        <end position="72"/>
    </location>
</feature>
<dbReference type="Pfam" id="PF08031">
    <property type="entry name" value="BBE"/>
    <property type="match status" value="1"/>
</dbReference>
<dbReference type="InterPro" id="IPR036318">
    <property type="entry name" value="FAD-bd_PCMH-like_sf"/>
</dbReference>